<dbReference type="EMBL" id="UYRX01000396">
    <property type="protein sequence ID" value="VDK81534.1"/>
    <property type="molecule type" value="Genomic_DNA"/>
</dbReference>
<evidence type="ECO:0000313" key="2">
    <source>
        <dbReference type="Proteomes" id="UP000277928"/>
    </source>
</evidence>
<reference evidence="1 2" key="1">
    <citation type="submission" date="2018-08" db="EMBL/GenBank/DDBJ databases">
        <authorList>
            <person name="Laetsch R D."/>
            <person name="Stevens L."/>
            <person name="Kumar S."/>
            <person name="Blaxter L. M."/>
        </authorList>
    </citation>
    <scope>NUCLEOTIDE SEQUENCE [LARGE SCALE GENOMIC DNA]</scope>
</reference>
<dbReference type="AlphaFoldDB" id="A0A3P6UT47"/>
<proteinExistence type="predicted"/>
<gene>
    <name evidence="1" type="ORF">NLS_LOCUS5335</name>
</gene>
<accession>A0A3P6UT47</accession>
<protein>
    <submittedName>
        <fullName evidence="1">Uncharacterized protein</fullName>
    </submittedName>
</protein>
<sequence>MGNSEAIIIWKINLQAVVHSLPLTTILVDGLVDSCNIMGREAIAREFTTTTTLKLASIIDNNLNYKRMSDLKTNNDQRGKVAVGCIFEPTRREIYGQRAVDMIEQLAVRSEYGIENDHSQR</sequence>
<name>A0A3P6UT47_LITSI</name>
<organism evidence="1 2">
    <name type="scientific">Litomosoides sigmodontis</name>
    <name type="common">Filarial nematode worm</name>
    <dbReference type="NCBI Taxonomy" id="42156"/>
    <lineage>
        <taxon>Eukaryota</taxon>
        <taxon>Metazoa</taxon>
        <taxon>Ecdysozoa</taxon>
        <taxon>Nematoda</taxon>
        <taxon>Chromadorea</taxon>
        <taxon>Rhabditida</taxon>
        <taxon>Spirurina</taxon>
        <taxon>Spiruromorpha</taxon>
        <taxon>Filarioidea</taxon>
        <taxon>Onchocercidae</taxon>
        <taxon>Litomosoides</taxon>
    </lineage>
</organism>
<keyword evidence="2" id="KW-1185">Reference proteome</keyword>
<dbReference type="OrthoDB" id="5827570at2759"/>
<evidence type="ECO:0000313" key="1">
    <source>
        <dbReference type="EMBL" id="VDK81534.1"/>
    </source>
</evidence>
<dbReference type="Proteomes" id="UP000277928">
    <property type="component" value="Unassembled WGS sequence"/>
</dbReference>